<dbReference type="RefSeq" id="WP_003713491.1">
    <property type="nucleotide sequence ID" value="NZ_CP019894.1"/>
</dbReference>
<organism evidence="13 15">
    <name type="scientific">Neisseria lactamica</name>
    <dbReference type="NCBI Taxonomy" id="486"/>
    <lineage>
        <taxon>Bacteria</taxon>
        <taxon>Pseudomonadati</taxon>
        <taxon>Pseudomonadota</taxon>
        <taxon>Betaproteobacteria</taxon>
        <taxon>Neisseriales</taxon>
        <taxon>Neisseriaceae</taxon>
        <taxon>Neisseria</taxon>
    </lineage>
</organism>
<keyword evidence="3" id="KW-0813">Transport</keyword>
<dbReference type="PANTHER" id="PTHR11562:SF17">
    <property type="entry name" value="RE54080P-RELATED"/>
    <property type="match status" value="1"/>
</dbReference>
<feature type="domain" description="Cation efflux protein transmembrane" evidence="10">
    <location>
        <begin position="24"/>
        <end position="216"/>
    </location>
</feature>
<evidence type="ECO:0000256" key="2">
    <source>
        <dbReference type="ARBA" id="ARBA00008873"/>
    </source>
</evidence>
<name>A0A1V0DTG0_NEILA</name>
<evidence type="ECO:0000259" key="10">
    <source>
        <dbReference type="Pfam" id="PF01545"/>
    </source>
</evidence>
<keyword evidence="4 9" id="KW-0812">Transmembrane</keyword>
<dbReference type="SUPFAM" id="SSF161111">
    <property type="entry name" value="Cation efflux protein transmembrane domain-like"/>
    <property type="match status" value="1"/>
</dbReference>
<dbReference type="EMBL" id="CP019894">
    <property type="protein sequence ID" value="ARB04333.1"/>
    <property type="molecule type" value="Genomic_DNA"/>
</dbReference>
<evidence type="ECO:0000313" key="13">
    <source>
        <dbReference type="EMBL" id="SUA16638.1"/>
    </source>
</evidence>
<dbReference type="GO" id="GO:0005886">
    <property type="term" value="C:plasma membrane"/>
    <property type="evidence" value="ECO:0007669"/>
    <property type="project" value="TreeGrafter"/>
</dbReference>
<reference evidence="12 14" key="1">
    <citation type="submission" date="2017-03" db="EMBL/GenBank/DDBJ databases">
        <title>N. lactamica Y92-1009 whole genome sequence.</title>
        <authorList>
            <person name="Pandey A.K."/>
            <person name="Read R.C."/>
        </authorList>
    </citation>
    <scope>NUCLEOTIDE SEQUENCE [LARGE SCALE GENOMIC DNA]</scope>
    <source>
        <strain evidence="12 14">Y92-1009</strain>
    </source>
</reference>
<dbReference type="PANTHER" id="PTHR11562">
    <property type="entry name" value="CATION EFFLUX PROTEIN/ ZINC TRANSPORTER"/>
    <property type="match status" value="1"/>
</dbReference>
<dbReference type="Proteomes" id="UP000191249">
    <property type="component" value="Chromosome"/>
</dbReference>
<feature type="transmembrane region" description="Helical" evidence="9">
    <location>
        <begin position="166"/>
        <end position="185"/>
    </location>
</feature>
<keyword evidence="15" id="KW-1185">Reference proteome</keyword>
<evidence type="ECO:0000256" key="7">
    <source>
        <dbReference type="ARBA" id="ARBA00023065"/>
    </source>
</evidence>
<evidence type="ECO:0000256" key="8">
    <source>
        <dbReference type="ARBA" id="ARBA00023136"/>
    </source>
</evidence>
<evidence type="ECO:0000256" key="6">
    <source>
        <dbReference type="ARBA" id="ARBA00022989"/>
    </source>
</evidence>
<protein>
    <submittedName>
        <fullName evidence="13">Cation transport protein</fullName>
    </submittedName>
</protein>
<feature type="transmembrane region" description="Helical" evidence="9">
    <location>
        <begin position="121"/>
        <end position="145"/>
    </location>
</feature>
<dbReference type="InterPro" id="IPR027469">
    <property type="entry name" value="Cation_efflux_TMD_sf"/>
</dbReference>
<dbReference type="STRING" id="486.B2G52_05045"/>
<dbReference type="SUPFAM" id="SSF160240">
    <property type="entry name" value="Cation efflux protein cytoplasmic domain-like"/>
    <property type="match status" value="1"/>
</dbReference>
<feature type="domain" description="Cation efflux protein cytoplasmic" evidence="11">
    <location>
        <begin position="221"/>
        <end position="296"/>
    </location>
</feature>
<evidence type="ECO:0000256" key="9">
    <source>
        <dbReference type="SAM" id="Phobius"/>
    </source>
</evidence>
<dbReference type="Proteomes" id="UP000254193">
    <property type="component" value="Unassembled WGS sequence"/>
</dbReference>
<evidence type="ECO:0000259" key="11">
    <source>
        <dbReference type="Pfam" id="PF16916"/>
    </source>
</evidence>
<evidence type="ECO:0000256" key="3">
    <source>
        <dbReference type="ARBA" id="ARBA00022448"/>
    </source>
</evidence>
<evidence type="ECO:0000256" key="4">
    <source>
        <dbReference type="ARBA" id="ARBA00022692"/>
    </source>
</evidence>
<accession>A0A1V0DTG0</accession>
<feature type="transmembrane region" description="Helical" evidence="9">
    <location>
        <begin position="21"/>
        <end position="41"/>
    </location>
</feature>
<dbReference type="Pfam" id="PF16916">
    <property type="entry name" value="ZT_dimer"/>
    <property type="match status" value="1"/>
</dbReference>
<gene>
    <name evidence="13" type="primary">czcD</name>
    <name evidence="12" type="ORF">B2G52_05045</name>
    <name evidence="13" type="ORF">NCTC10616_00279</name>
</gene>
<dbReference type="InterPro" id="IPR050681">
    <property type="entry name" value="CDF/SLC30A"/>
</dbReference>
<evidence type="ECO:0000256" key="1">
    <source>
        <dbReference type="ARBA" id="ARBA00004141"/>
    </source>
</evidence>
<keyword evidence="8 9" id="KW-0472">Membrane</keyword>
<feature type="transmembrane region" description="Helical" evidence="9">
    <location>
        <begin position="90"/>
        <end position="109"/>
    </location>
</feature>
<keyword evidence="6 9" id="KW-1133">Transmembrane helix</keyword>
<keyword evidence="5" id="KW-0862">Zinc</keyword>
<comment type="similarity">
    <text evidence="2">Belongs to the cation diffusion facilitator (CDF) transporter (TC 2.A.4) family. SLC30A subfamily.</text>
</comment>
<dbReference type="GO" id="GO:0005385">
    <property type="term" value="F:zinc ion transmembrane transporter activity"/>
    <property type="evidence" value="ECO:0007669"/>
    <property type="project" value="TreeGrafter"/>
</dbReference>
<feature type="transmembrane region" description="Helical" evidence="9">
    <location>
        <begin position="53"/>
        <end position="70"/>
    </location>
</feature>
<reference evidence="13 15" key="2">
    <citation type="submission" date="2018-06" db="EMBL/GenBank/DDBJ databases">
        <authorList>
            <consortium name="Pathogen Informatics"/>
            <person name="Doyle S."/>
        </authorList>
    </citation>
    <scope>NUCLEOTIDE SEQUENCE [LARGE SCALE GENOMIC DNA]</scope>
    <source>
        <strain evidence="13 15">NCTC10616</strain>
    </source>
</reference>
<evidence type="ECO:0000313" key="14">
    <source>
        <dbReference type="Proteomes" id="UP000191249"/>
    </source>
</evidence>
<keyword evidence="5" id="KW-0864">Zinc transport</keyword>
<dbReference type="NCBIfam" id="TIGR01297">
    <property type="entry name" value="CDF"/>
    <property type="match status" value="1"/>
</dbReference>
<dbReference type="InterPro" id="IPR002524">
    <property type="entry name" value="Cation_efflux"/>
</dbReference>
<dbReference type="Gene3D" id="3.30.70.1350">
    <property type="entry name" value="Cation efflux protein, cytoplasmic domain"/>
    <property type="match status" value="1"/>
</dbReference>
<evidence type="ECO:0000313" key="15">
    <source>
        <dbReference type="Proteomes" id="UP000254193"/>
    </source>
</evidence>
<dbReference type="AlphaFoldDB" id="A0A1V0DTG0"/>
<evidence type="ECO:0000313" key="12">
    <source>
        <dbReference type="EMBL" id="ARB04333.1"/>
    </source>
</evidence>
<keyword evidence="7" id="KW-0406">Ion transport</keyword>
<sequence>MSHHHEHHHHAHAHTHTANKKVLRVSFIIIAAFMLLEAAGGRLTHSLALLSDAGHMFGDAFSLGAALWAFKLGEKETTLQKTFGYKRFEILTAMFNGLSLVVIAVMIFYEAVKRLLYPPEIATPGMLVISIIGLLVNIGVAVYMLKNSDTEANVNMRGAYLHVLSDLLGSVGAVAAAVLMMAFGWKWADPLVSMFVAALVGRSGRSLLKQTLHILMEGTPENIRTDDLLDVIRNTEGVKSVHDLHVWTITSNINALSCHIVVDGSITVAESEQIAYRIEHGLSHKNIGHCTIQIESEHHPHPDSVLCANKIGGTHHCRRQTQSLAGKPIGKPKEAL</sequence>
<dbReference type="InterPro" id="IPR036837">
    <property type="entry name" value="Cation_efflux_CTD_sf"/>
</dbReference>
<dbReference type="EMBL" id="UGRO01000002">
    <property type="protein sequence ID" value="SUA16638.1"/>
    <property type="molecule type" value="Genomic_DNA"/>
</dbReference>
<comment type="subcellular location">
    <subcellularLocation>
        <location evidence="1">Membrane</location>
        <topology evidence="1">Multi-pass membrane protein</topology>
    </subcellularLocation>
</comment>
<dbReference type="InterPro" id="IPR027470">
    <property type="entry name" value="Cation_efflux_CTD"/>
</dbReference>
<dbReference type="InterPro" id="IPR058533">
    <property type="entry name" value="Cation_efflux_TM"/>
</dbReference>
<dbReference type="Gene3D" id="1.20.1510.10">
    <property type="entry name" value="Cation efflux protein transmembrane domain"/>
    <property type="match status" value="1"/>
</dbReference>
<dbReference type="Pfam" id="PF01545">
    <property type="entry name" value="Cation_efflux"/>
    <property type="match status" value="1"/>
</dbReference>
<proteinExistence type="inferred from homology"/>
<evidence type="ECO:0000256" key="5">
    <source>
        <dbReference type="ARBA" id="ARBA00022906"/>
    </source>
</evidence>